<gene>
    <name evidence="2" type="ordered locus">SCATT_48060</name>
</gene>
<keyword evidence="3" id="KW-1185">Reference proteome</keyword>
<dbReference type="EMBL" id="CP003219">
    <property type="protein sequence ID" value="AEW97177.1"/>
    <property type="molecule type" value="Genomic_DNA"/>
</dbReference>
<evidence type="ECO:0000313" key="2">
    <source>
        <dbReference type="EMBL" id="AEW97177.1"/>
    </source>
</evidence>
<evidence type="ECO:0000256" key="1">
    <source>
        <dbReference type="SAM" id="MobiDB-lite"/>
    </source>
</evidence>
<dbReference type="STRING" id="1003195.SCATT_48060"/>
<accession>G8WV93</accession>
<protein>
    <submittedName>
        <fullName evidence="2">Uncharacterized protein</fullName>
    </submittedName>
</protein>
<feature type="region of interest" description="Disordered" evidence="1">
    <location>
        <begin position="24"/>
        <end position="49"/>
    </location>
</feature>
<dbReference type="Proteomes" id="UP000007842">
    <property type="component" value="Chromosome"/>
</dbReference>
<dbReference type="KEGG" id="scy:SCATT_48060"/>
<dbReference type="AlphaFoldDB" id="G8WV93"/>
<organism evidence="2 3">
    <name type="scientific">Streptantibioticus cattleyicolor (strain ATCC 35852 / DSM 46488 / JCM 4925 / NBRC 14057 / NRRL 8057)</name>
    <name type="common">Streptomyces cattleya</name>
    <dbReference type="NCBI Taxonomy" id="1003195"/>
    <lineage>
        <taxon>Bacteria</taxon>
        <taxon>Bacillati</taxon>
        <taxon>Actinomycetota</taxon>
        <taxon>Actinomycetes</taxon>
        <taxon>Kitasatosporales</taxon>
        <taxon>Streptomycetaceae</taxon>
        <taxon>Streptantibioticus</taxon>
    </lineage>
</organism>
<dbReference type="HOGENOM" id="CLU_3141062_0_0_11"/>
<sequence>MRFMRNLPRYGTYQGIPAAISSTENCKNGPVEYGSESDRRKIRAAQELE</sequence>
<name>G8WV93_STREN</name>
<reference evidence="3" key="1">
    <citation type="submission" date="2011-12" db="EMBL/GenBank/DDBJ databases">
        <title>Complete genome sequence of Streptomyces cattleya strain DSM 46488.</title>
        <authorList>
            <person name="Ou H.-Y."/>
            <person name="Li P."/>
            <person name="Zhao C."/>
            <person name="O'Hagan D."/>
            <person name="Deng Z."/>
        </authorList>
    </citation>
    <scope>NUCLEOTIDE SEQUENCE [LARGE SCALE GENOMIC DNA]</scope>
    <source>
        <strain evidence="3">ATCC 35852 / DSM 46488 / JCM 4925 / NBRC 14057 / NRRL 8057</strain>
    </source>
</reference>
<evidence type="ECO:0000313" key="3">
    <source>
        <dbReference type="Proteomes" id="UP000007842"/>
    </source>
</evidence>
<feature type="compositionally biased region" description="Basic and acidic residues" evidence="1">
    <location>
        <begin position="36"/>
        <end position="49"/>
    </location>
</feature>
<proteinExistence type="predicted"/>